<proteinExistence type="predicted"/>
<dbReference type="Proteomes" id="UP000053469">
    <property type="component" value="Unassembled WGS sequence"/>
</dbReference>
<name>A0A101GYC6_9BACT</name>
<organism evidence="1 2">
    <name type="scientific">candidate division WS6 bacterium 36_33</name>
    <dbReference type="NCBI Taxonomy" id="1641388"/>
    <lineage>
        <taxon>Bacteria</taxon>
        <taxon>Candidatus Dojkabacteria</taxon>
    </lineage>
</organism>
<gene>
    <name evidence="1" type="ORF">XD87_0442</name>
</gene>
<protein>
    <submittedName>
        <fullName evidence="1">Uncharacterized protein</fullName>
    </submittedName>
</protein>
<accession>A0A101GYC6</accession>
<evidence type="ECO:0000313" key="2">
    <source>
        <dbReference type="Proteomes" id="UP000053469"/>
    </source>
</evidence>
<dbReference type="EMBL" id="LGGI01000069">
    <property type="protein sequence ID" value="KUK66874.1"/>
    <property type="molecule type" value="Genomic_DNA"/>
</dbReference>
<reference evidence="2" key="1">
    <citation type="journal article" date="2015" name="MBio">
        <title>Genome-Resolved Metagenomic Analysis Reveals Roles for Candidate Phyla and Other Microbial Community Members in Biogeochemical Transformations in Oil Reservoirs.</title>
        <authorList>
            <person name="Hu P."/>
            <person name="Tom L."/>
            <person name="Singh A."/>
            <person name="Thomas B.C."/>
            <person name="Baker B.J."/>
            <person name="Piceno Y.M."/>
            <person name="Andersen G.L."/>
            <person name="Banfield J.F."/>
        </authorList>
    </citation>
    <scope>NUCLEOTIDE SEQUENCE [LARGE SCALE GENOMIC DNA]</scope>
</reference>
<comment type="caution">
    <text evidence="1">The sequence shown here is derived from an EMBL/GenBank/DDBJ whole genome shotgun (WGS) entry which is preliminary data.</text>
</comment>
<dbReference type="AlphaFoldDB" id="A0A101GYC6"/>
<sequence length="117" mass="13234">MKERERHIPERDGVPMYDSDFVAELVREGHSHADAVRVASGEMDGANETPEGTIRSTQTDCNNLHYKETLEESKEAKRAEILNKQRVEAELGLKEGDDIDDAVDAWIAAQERKLGRR</sequence>
<evidence type="ECO:0000313" key="1">
    <source>
        <dbReference type="EMBL" id="KUK66874.1"/>
    </source>
</evidence>